<keyword evidence="1" id="KW-0472">Membrane</keyword>
<dbReference type="EMBL" id="CAJFCV020000004">
    <property type="protein sequence ID" value="CAG9117984.1"/>
    <property type="molecule type" value="Genomic_DNA"/>
</dbReference>
<feature type="transmembrane region" description="Helical" evidence="1">
    <location>
        <begin position="568"/>
        <end position="586"/>
    </location>
</feature>
<dbReference type="PANTHER" id="PTHR47049">
    <property type="entry name" value="PIEZO-TYPE MECHANOSENSITIVE ION CHANNEL HOMOLOG"/>
    <property type="match status" value="1"/>
</dbReference>
<dbReference type="GO" id="GO:0008381">
    <property type="term" value="F:mechanosensitive monoatomic ion channel activity"/>
    <property type="evidence" value="ECO:0007669"/>
    <property type="project" value="InterPro"/>
</dbReference>
<feature type="transmembrane region" description="Helical" evidence="1">
    <location>
        <begin position="393"/>
        <end position="413"/>
    </location>
</feature>
<feature type="transmembrane region" description="Helical" evidence="1">
    <location>
        <begin position="300"/>
        <end position="318"/>
    </location>
</feature>
<feature type="transmembrane region" description="Helical" evidence="1">
    <location>
        <begin position="60"/>
        <end position="78"/>
    </location>
</feature>
<dbReference type="WBParaSite" id="BXY_0822800.1">
    <property type="protein sequence ID" value="BXY_0822800.1"/>
    <property type="gene ID" value="BXY_0822800"/>
</dbReference>
<evidence type="ECO:0000313" key="5">
    <source>
        <dbReference type="Proteomes" id="UP000659654"/>
    </source>
</evidence>
<reference evidence="6" key="1">
    <citation type="submission" date="2016-11" db="UniProtKB">
        <authorList>
            <consortium name="WormBaseParasite"/>
        </authorList>
    </citation>
    <scope>IDENTIFICATION</scope>
</reference>
<evidence type="ECO:0000256" key="1">
    <source>
        <dbReference type="SAM" id="Phobius"/>
    </source>
</evidence>
<feature type="transmembrane region" description="Helical" evidence="1">
    <location>
        <begin position="489"/>
        <end position="508"/>
    </location>
</feature>
<dbReference type="InterPro" id="IPR027272">
    <property type="entry name" value="Piezo"/>
</dbReference>
<dbReference type="InterPro" id="IPR056769">
    <property type="entry name" value="Piezo_TM1-24"/>
</dbReference>
<dbReference type="Proteomes" id="UP000659654">
    <property type="component" value="Unassembled WGS sequence"/>
</dbReference>
<dbReference type="OrthoDB" id="303066at2759"/>
<feature type="transmembrane region" description="Helical" evidence="1">
    <location>
        <begin position="619"/>
        <end position="640"/>
    </location>
</feature>
<evidence type="ECO:0000313" key="4">
    <source>
        <dbReference type="Proteomes" id="UP000095284"/>
    </source>
</evidence>
<feature type="transmembrane region" description="Helical" evidence="1">
    <location>
        <begin position="17"/>
        <end position="40"/>
    </location>
</feature>
<organism evidence="4 6">
    <name type="scientific">Bursaphelenchus xylophilus</name>
    <name type="common">Pinewood nematode worm</name>
    <name type="synonym">Aphelenchoides xylophilus</name>
    <dbReference type="NCBI Taxonomy" id="6326"/>
    <lineage>
        <taxon>Eukaryota</taxon>
        <taxon>Metazoa</taxon>
        <taxon>Ecdysozoa</taxon>
        <taxon>Nematoda</taxon>
        <taxon>Chromadorea</taxon>
        <taxon>Rhabditida</taxon>
        <taxon>Tylenchina</taxon>
        <taxon>Tylenchomorpha</taxon>
        <taxon>Aphelenchoidea</taxon>
        <taxon>Aphelenchoididae</taxon>
        <taxon>Bursaphelenchus</taxon>
    </lineage>
</organism>
<dbReference type="Pfam" id="PF24871">
    <property type="entry name" value="Piezo_TM1-24"/>
    <property type="match status" value="1"/>
</dbReference>
<feature type="transmembrane region" description="Helical" evidence="1">
    <location>
        <begin position="239"/>
        <end position="257"/>
    </location>
</feature>
<proteinExistence type="predicted"/>
<dbReference type="GO" id="GO:0016020">
    <property type="term" value="C:membrane"/>
    <property type="evidence" value="ECO:0007669"/>
    <property type="project" value="InterPro"/>
</dbReference>
<evidence type="ECO:0000259" key="2">
    <source>
        <dbReference type="Pfam" id="PF24871"/>
    </source>
</evidence>
<reference evidence="3" key="2">
    <citation type="submission" date="2020-09" db="EMBL/GenBank/DDBJ databases">
        <authorList>
            <person name="Kikuchi T."/>
        </authorList>
    </citation>
    <scope>NUCLEOTIDE SEQUENCE</scope>
    <source>
        <strain evidence="3">Ka4C1</strain>
    </source>
</reference>
<evidence type="ECO:0000313" key="3">
    <source>
        <dbReference type="EMBL" id="CAD5227621.1"/>
    </source>
</evidence>
<sequence length="736" mass="84493">MVSPVVKTIFYRGLLPFSLFAAAIIRPSYLSVLYGFLGLLGPLLPPVRNNSSISGATSSYLFITLLLSTITAVGQIIFQVTQHLAITSDAVYIDRCNNKELFRILFNFGFVWVHPDHWPDSIRIVSPEGIVLVSSFITSAICIFGSTVPSPGSSTENIVELPSTSARSSETQSPSKHHPRSACLPVLKKVSDVCVTLFLAALGMVNPSALNFVYFVIALMLVTWWALYTPLKRRTLNRIKLYLIFYTALHFLLYLAYQVPGSQWFLPSTEWPSKLSGLNPIIEAKCERFWEIGWAEEQLWTYYANFFGLLVFYHILIIQYRWTKGGIRGFSIQDDAESSVHEELLPNDSEANPDGTFPLQRITSEVVDRQKIAFVFKGRAKVPSIWRQSFQQVCYFILYHCYAFALLAMMTFALMYHSVFGLIFLLLPCILWALPNSRQWSFRLSPVIVAYAEFLLIAQYIYSMPLEEFLPQDNYMKIIGFQLAANRTMAFITLATKFLLLLPLFVLLRLHLREHFYDSLSDHERQRQLNYGTFEVRRKQSAQERKASEAEESFIRGDTSAFENISKYLASIWIFVVALVLLYNCLTEPPVLYALGYFVLWSGLICNLVISFRFFRKSIYLLLTTLIVYSSVVIISLYIYQFPEVPDYWKELTGLSDEWNRDIGLVDFKSDKVQASLFTRFFKPLSLLVVTMVQLKFFQSSWTRLVSTPESRSRSPSEDSFGRRGCRFKLLCKDFG</sequence>
<feature type="transmembrane region" description="Helical" evidence="1">
    <location>
        <begin position="592"/>
        <end position="612"/>
    </location>
</feature>
<dbReference type="EMBL" id="CAJFDI010000004">
    <property type="protein sequence ID" value="CAD5227621.1"/>
    <property type="molecule type" value="Genomic_DNA"/>
</dbReference>
<feature type="transmembrane region" description="Helical" evidence="1">
    <location>
        <begin position="442"/>
        <end position="462"/>
    </location>
</feature>
<keyword evidence="1" id="KW-1133">Transmembrane helix</keyword>
<feature type="transmembrane region" description="Helical" evidence="1">
    <location>
        <begin position="419"/>
        <end position="435"/>
    </location>
</feature>
<dbReference type="Proteomes" id="UP000095284">
    <property type="component" value="Unplaced"/>
</dbReference>
<keyword evidence="5" id="KW-1185">Reference proteome</keyword>
<dbReference type="PANTHER" id="PTHR47049:SF2">
    <property type="entry name" value="PIEZO-TYPE MECHANOSENSITIVE ION CHANNEL HOMOLOG"/>
    <property type="match status" value="1"/>
</dbReference>
<accession>A0A1I7S5E3</accession>
<keyword evidence="1" id="KW-0812">Transmembrane</keyword>
<feature type="domain" description="Piezo TM1-24" evidence="2">
    <location>
        <begin position="26"/>
        <end position="703"/>
    </location>
</feature>
<dbReference type="SMR" id="A0A1I7S5E3"/>
<protein>
    <submittedName>
        <fullName evidence="3">(pine wood nematode) hypothetical protein</fullName>
    </submittedName>
</protein>
<feature type="transmembrane region" description="Helical" evidence="1">
    <location>
        <begin position="211"/>
        <end position="227"/>
    </location>
</feature>
<dbReference type="Proteomes" id="UP000582659">
    <property type="component" value="Unassembled WGS sequence"/>
</dbReference>
<gene>
    <name evidence="3" type="ORF">BXYJ_LOCUS10041</name>
</gene>
<evidence type="ECO:0000313" key="6">
    <source>
        <dbReference type="WBParaSite" id="BXY_0822800.1"/>
    </source>
</evidence>
<dbReference type="eggNOG" id="KOG1893">
    <property type="taxonomic scope" value="Eukaryota"/>
</dbReference>
<dbReference type="AlphaFoldDB" id="A0A1I7S5E3"/>
<name>A0A1I7S5E3_BURXY</name>